<dbReference type="GO" id="GO:0016757">
    <property type="term" value="F:glycosyltransferase activity"/>
    <property type="evidence" value="ECO:0007669"/>
    <property type="project" value="InterPro"/>
</dbReference>
<dbReference type="InterPro" id="IPR028098">
    <property type="entry name" value="Glyco_trans_4-like_N"/>
</dbReference>
<dbReference type="CDD" id="cd03809">
    <property type="entry name" value="GT4_MtfB-like"/>
    <property type="match status" value="2"/>
</dbReference>
<dbReference type="Pfam" id="PF00534">
    <property type="entry name" value="Glycos_transf_1"/>
    <property type="match status" value="3"/>
</dbReference>
<dbReference type="GO" id="GO:0009103">
    <property type="term" value="P:lipopolysaccharide biosynthetic process"/>
    <property type="evidence" value="ECO:0007669"/>
    <property type="project" value="TreeGrafter"/>
</dbReference>
<dbReference type="OrthoDB" id="9801609at2"/>
<dbReference type="Gene3D" id="3.40.50.2000">
    <property type="entry name" value="Glycogen Phosphorylase B"/>
    <property type="match status" value="4"/>
</dbReference>
<feature type="domain" description="Glycosyl transferase family 1" evidence="2">
    <location>
        <begin position="232"/>
        <end position="384"/>
    </location>
</feature>
<feature type="domain" description="Glycosyl transferase family 1" evidence="2">
    <location>
        <begin position="628"/>
        <end position="792"/>
    </location>
</feature>
<accession>A0A2K1Q2E8</accession>
<evidence type="ECO:0000259" key="2">
    <source>
        <dbReference type="Pfam" id="PF00534"/>
    </source>
</evidence>
<dbReference type="EMBL" id="NPZB01000001">
    <property type="protein sequence ID" value="PNS09209.1"/>
    <property type="molecule type" value="Genomic_DNA"/>
</dbReference>
<protein>
    <submittedName>
        <fullName evidence="4">Glycosyl transferase group 1</fullName>
    </submittedName>
</protein>
<keyword evidence="1 4" id="KW-0808">Transferase</keyword>
<dbReference type="RefSeq" id="WP_103074285.1">
    <property type="nucleotide sequence ID" value="NZ_NPZB01000001.1"/>
</dbReference>
<comment type="caution">
    <text evidence="4">The sequence shown here is derived from an EMBL/GenBank/DDBJ whole genome shotgun (WGS) entry which is preliminary data.</text>
</comment>
<dbReference type="AlphaFoldDB" id="A0A2K1Q2E8"/>
<organism evidence="4 5">
    <name type="scientific">Solilutibacter silvestris</name>
    <dbReference type="NCBI Taxonomy" id="1645665"/>
    <lineage>
        <taxon>Bacteria</taxon>
        <taxon>Pseudomonadati</taxon>
        <taxon>Pseudomonadota</taxon>
        <taxon>Gammaproteobacteria</taxon>
        <taxon>Lysobacterales</taxon>
        <taxon>Lysobacteraceae</taxon>
        <taxon>Solilutibacter</taxon>
    </lineage>
</organism>
<evidence type="ECO:0000256" key="1">
    <source>
        <dbReference type="ARBA" id="ARBA00022679"/>
    </source>
</evidence>
<evidence type="ECO:0000313" key="5">
    <source>
        <dbReference type="Proteomes" id="UP000236220"/>
    </source>
</evidence>
<feature type="domain" description="Glycosyltransferase subfamily 4-like N-terminal" evidence="3">
    <location>
        <begin position="79"/>
        <end position="206"/>
    </location>
</feature>
<dbReference type="PANTHER" id="PTHR46401">
    <property type="entry name" value="GLYCOSYLTRANSFERASE WBBK-RELATED"/>
    <property type="match status" value="1"/>
</dbReference>
<evidence type="ECO:0000313" key="4">
    <source>
        <dbReference type="EMBL" id="PNS09209.1"/>
    </source>
</evidence>
<dbReference type="Proteomes" id="UP000236220">
    <property type="component" value="Unassembled WGS sequence"/>
</dbReference>
<dbReference type="PANTHER" id="PTHR46401:SF2">
    <property type="entry name" value="GLYCOSYLTRANSFERASE WBBK-RELATED"/>
    <property type="match status" value="1"/>
</dbReference>
<gene>
    <name evidence="4" type="ORF">Lysil_0838</name>
</gene>
<keyword evidence="5" id="KW-1185">Reference proteome</keyword>
<proteinExistence type="predicted"/>
<name>A0A2K1Q2E8_9GAMM</name>
<evidence type="ECO:0000259" key="3">
    <source>
        <dbReference type="Pfam" id="PF13439"/>
    </source>
</evidence>
<dbReference type="InterPro" id="IPR001296">
    <property type="entry name" value="Glyco_trans_1"/>
</dbReference>
<dbReference type="CDD" id="cd03801">
    <property type="entry name" value="GT4_PimA-like"/>
    <property type="match status" value="1"/>
</dbReference>
<feature type="domain" description="Glycosyl transferase family 1" evidence="2">
    <location>
        <begin position="1057"/>
        <end position="1196"/>
    </location>
</feature>
<reference evidence="4 5" key="1">
    <citation type="submission" date="2017-08" db="EMBL/GenBank/DDBJ databases">
        <title>Lysobacter sylvestris genome.</title>
        <authorList>
            <person name="Zhang D.-C."/>
            <person name="Albuquerque L."/>
            <person name="Franca L."/>
            <person name="Froufe H.J.C."/>
            <person name="Barroso C."/>
            <person name="Egas C."/>
            <person name="Da Costa M."/>
            <person name="Margesin R."/>
        </authorList>
    </citation>
    <scope>NUCLEOTIDE SEQUENCE [LARGE SCALE GENOMIC DNA]</scope>
    <source>
        <strain evidence="4 5">AM20-91</strain>
    </source>
</reference>
<sequence length="1235" mass="137404">MIRIALDLQAGQTESRHRGIGRYSLDLMEHVTRETLSSRNHELAFGIDGTYGDTAQAMESFVRANAGDRAQTSRYFYAGARYQHGHQEDRLRPLACEIVRDHYQRLGANVVHVNSLFEGFVEHASGVAGVADVESAVTSVTMYDLIPLVFADHYLRNEEYAAWYRRALADLQRFDLLLCISEATRRDAVNLLGIPHFRTAVIHAGVSGIFQPDPDASMRHREFLRGCGIQGRFVLYTGNGDFRKNLPFAIRAFSRIDPRDRRGVQLVFNQVEREDELRALAAKEGLTRNDFVITGKIPDADLVKLLQSCDVFFFPSLYEGFGLPVVEAMACGAPVLSAANSSLEEIVQREDALFDATNVEEAAARLTKVLQERDFRHSLSEWGKSHARQFTWENSAKLALDAWQEAAERKHAQRDMRQHHKRRQRIAVVTPLPPEATGIAGYAALVLPSLASRFDIEIFTTAEIAKVPEYLKAYPTHSWHGLDERAGEFDAIVYQFGNSPFHMHMFELLEKHPGVVVMHDAYLSSILAYMDSAHPGLFTKELGYSHGRPALACLENTGMADAKLKFPASRRVIEQADALIVHSSHSVDVLSEFFPLAARPNIFHAPMPLHTLSQEGAARRWQSARELFGISEHEFLVVSFGFLADTKLNDLLMEAAEMLPDKLRPLVRIVFVGENEGSDYGARMRTLIADSSIRTQITGFVDDATYSAWLDAADCAVQLRASSRGETSKAVYDCMASGIPTIVNDYASFSEIDPAAVIKIGARPTAIELARSIETLLADPGERSRVSEAARHCIEHQHDPDLTAAVYGAAIDAAAAVRGARSASNLISSMEQRFRGRDQDAAIELPAIGHALAREDAANGVPQVVLDLSEVIDQDYGTGIHRVVRNFARELMLSEQPTLWTCKAIAHARDGSIRNAEERVPVLLGLPAMDTPRKWKPGDVFFMLDSAWEKPERFDGTIKSVHDAGGRVSAFVHDLIPLRYPHYCVDYMPTVFGHWLRYVVSNCDLIVCNSKATADDLCAWIEETGIGGSSCPRIESVQLGCDLREPAVDSFVNENVKHAMEGQHRAFVMVGTIEPRKGYDTALDAFDLAWNSGADVRLVIFGKQGWNTENIRDRIRKHREFGKRLFWFEKASDGDLTHGYRNAACLIQASHCEGFGLPIVEAAQWRVPLILSDIPVFRELAGRGARYFTPGSSDALFRLLADDSPCDIENIVNVDWSWQSAALKLGNFLRGKSAP</sequence>
<dbReference type="Pfam" id="PF13439">
    <property type="entry name" value="Glyco_transf_4"/>
    <property type="match status" value="1"/>
</dbReference>
<dbReference type="SUPFAM" id="SSF53756">
    <property type="entry name" value="UDP-Glycosyltransferase/glycogen phosphorylase"/>
    <property type="match status" value="3"/>
</dbReference>